<dbReference type="PROSITE" id="PS50883">
    <property type="entry name" value="EAL"/>
    <property type="match status" value="1"/>
</dbReference>
<feature type="domain" description="EAL" evidence="1">
    <location>
        <begin position="297"/>
        <end position="551"/>
    </location>
</feature>
<dbReference type="OrthoDB" id="9813903at2"/>
<dbReference type="Pfam" id="PF00563">
    <property type="entry name" value="EAL"/>
    <property type="match status" value="1"/>
</dbReference>
<dbReference type="InterPro" id="IPR001633">
    <property type="entry name" value="EAL_dom"/>
</dbReference>
<dbReference type="GO" id="GO:0071111">
    <property type="term" value="F:cyclic-guanylate-specific phosphodiesterase activity"/>
    <property type="evidence" value="ECO:0007669"/>
    <property type="project" value="InterPro"/>
</dbReference>
<evidence type="ECO:0000313" key="4">
    <source>
        <dbReference type="Proteomes" id="UP000199689"/>
    </source>
</evidence>
<dbReference type="SUPFAM" id="SSF55073">
    <property type="entry name" value="Nucleotide cyclase"/>
    <property type="match status" value="1"/>
</dbReference>
<proteinExistence type="predicted"/>
<dbReference type="SUPFAM" id="SSF141868">
    <property type="entry name" value="EAL domain-like"/>
    <property type="match status" value="1"/>
</dbReference>
<protein>
    <submittedName>
        <fullName evidence="3">Diguanylate cyclase (GGDEF) domain-containing protein</fullName>
    </submittedName>
</protein>
<gene>
    <name evidence="3" type="ORF">SAMN02910343_01446</name>
</gene>
<dbReference type="PANTHER" id="PTHR33121">
    <property type="entry name" value="CYCLIC DI-GMP PHOSPHODIESTERASE PDEF"/>
    <property type="match status" value="1"/>
</dbReference>
<dbReference type="GeneID" id="87756441"/>
<dbReference type="EMBL" id="FMXA01000023">
    <property type="protein sequence ID" value="SDA58677.1"/>
    <property type="molecule type" value="Genomic_DNA"/>
</dbReference>
<dbReference type="SMART" id="SM00267">
    <property type="entry name" value="GGDEF"/>
    <property type="match status" value="1"/>
</dbReference>
<dbReference type="InterPro" id="IPR029787">
    <property type="entry name" value="Nucleotide_cyclase"/>
</dbReference>
<evidence type="ECO:0000313" key="3">
    <source>
        <dbReference type="EMBL" id="SDA58677.1"/>
    </source>
</evidence>
<dbReference type="NCBIfam" id="TIGR00254">
    <property type="entry name" value="GGDEF"/>
    <property type="match status" value="1"/>
</dbReference>
<dbReference type="PROSITE" id="PS50887">
    <property type="entry name" value="GGDEF"/>
    <property type="match status" value="1"/>
</dbReference>
<dbReference type="InterPro" id="IPR000160">
    <property type="entry name" value="GGDEF_dom"/>
</dbReference>
<dbReference type="CDD" id="cd01949">
    <property type="entry name" value="GGDEF"/>
    <property type="match status" value="1"/>
</dbReference>
<evidence type="ECO:0000259" key="2">
    <source>
        <dbReference type="PROSITE" id="PS50887"/>
    </source>
</evidence>
<name>A0A1G5WMB8_9FIRM</name>
<keyword evidence="4" id="KW-1185">Reference proteome</keyword>
<dbReference type="Gene3D" id="3.30.70.270">
    <property type="match status" value="1"/>
</dbReference>
<dbReference type="Gene3D" id="3.20.20.450">
    <property type="entry name" value="EAL domain"/>
    <property type="match status" value="1"/>
</dbReference>
<accession>A0A1G5WMB8</accession>
<dbReference type="RefSeq" id="WP_159427879.1">
    <property type="nucleotide sequence ID" value="NZ_FMXA01000023.1"/>
</dbReference>
<dbReference type="Proteomes" id="UP000199689">
    <property type="component" value="Unassembled WGS sequence"/>
</dbReference>
<dbReference type="InterPro" id="IPR035919">
    <property type="entry name" value="EAL_sf"/>
</dbReference>
<dbReference type="CDD" id="cd01948">
    <property type="entry name" value="EAL"/>
    <property type="match status" value="1"/>
</dbReference>
<reference evidence="3 4" key="1">
    <citation type="submission" date="2016-10" db="EMBL/GenBank/DDBJ databases">
        <authorList>
            <person name="de Groot N.N."/>
        </authorList>
    </citation>
    <scope>NUCLEOTIDE SEQUENCE [LARGE SCALE GENOMIC DNA]</scope>
    <source>
        <strain evidence="3 4">DSM 15230</strain>
    </source>
</reference>
<sequence>MNYKELSLDEAARWVRQEKRKWQTVRLINPDENREIVVTPEGFRYGDFCQRKDRNGCDACWNFRACHMEEKVYARIRKGNQMLQIRTTPFRLMTESGVQVPVVMECMHSRPATGREMNRVQTFSSRRHMGGQGRDSLTGLLNKRGFCRRVRKELMKQQQENYVIITLNIHNFRLIGELYGEGKANRVLMILAGRIREGLSGHSYAARIYGDEFAIFCRSGRFQERNLKKLLKDISLAVEKDIYHIQVHAGVYAITAPDIPVPIMINHADMARKSIIGKVNRRFAYYNPKLMKKLIKGQRLVNMFKGALERGEFTIYLQPQVNRDKKVVSAEVLARGITPDGTAISPAEFIPVLENSGQIVELDRFIWEEAARLLKKWMGTPLEPLTISVNVSPQDFEYMDVVNTFISFADTYGIDRKKLKIEITESSILSRRVKESRVIDRLVDAGFQLEIDDFGKGYSSLNTLKDINARTLKLDMAFLQMTEKDKKRGEVIIESVIQMGKRLGMHIVAEGVETVKERDYLIHLGCDYLQGYLFSWPIPVPGFVEKFGWQFGL</sequence>
<dbReference type="InterPro" id="IPR043128">
    <property type="entry name" value="Rev_trsase/Diguanyl_cyclase"/>
</dbReference>
<evidence type="ECO:0000259" key="1">
    <source>
        <dbReference type="PROSITE" id="PS50883"/>
    </source>
</evidence>
<dbReference type="SMART" id="SM00052">
    <property type="entry name" value="EAL"/>
    <property type="match status" value="1"/>
</dbReference>
<dbReference type="PANTHER" id="PTHR33121:SF70">
    <property type="entry name" value="SIGNALING PROTEIN YKOW"/>
    <property type="match status" value="1"/>
</dbReference>
<dbReference type="AlphaFoldDB" id="A0A1G5WMB8"/>
<organism evidence="3 4">
    <name type="scientific">Allisonella histaminiformans</name>
    <dbReference type="NCBI Taxonomy" id="209880"/>
    <lineage>
        <taxon>Bacteria</taxon>
        <taxon>Bacillati</taxon>
        <taxon>Bacillota</taxon>
        <taxon>Negativicutes</taxon>
        <taxon>Veillonellales</taxon>
        <taxon>Veillonellaceae</taxon>
        <taxon>Allisonella</taxon>
    </lineage>
</organism>
<feature type="domain" description="GGDEF" evidence="2">
    <location>
        <begin position="160"/>
        <end position="288"/>
    </location>
</feature>
<dbReference type="Pfam" id="PF00990">
    <property type="entry name" value="GGDEF"/>
    <property type="match status" value="1"/>
</dbReference>
<dbReference type="STRING" id="209880.SAMN02910343_01446"/>
<dbReference type="InterPro" id="IPR050706">
    <property type="entry name" value="Cyclic-di-GMP_PDE-like"/>
</dbReference>